<dbReference type="EMBL" id="JAPWTK010000108">
    <property type="protein sequence ID" value="KAJ8949889.1"/>
    <property type="molecule type" value="Genomic_DNA"/>
</dbReference>
<dbReference type="InterPro" id="IPR027417">
    <property type="entry name" value="P-loop_NTPase"/>
</dbReference>
<dbReference type="Pfam" id="PF01061">
    <property type="entry name" value="ABC2_membrane"/>
    <property type="match status" value="1"/>
</dbReference>
<evidence type="ECO:0000256" key="3">
    <source>
        <dbReference type="ARBA" id="ARBA00022448"/>
    </source>
</evidence>
<evidence type="ECO:0000259" key="9">
    <source>
        <dbReference type="Pfam" id="PF01061"/>
    </source>
</evidence>
<keyword evidence="3" id="KW-0813">Transport</keyword>
<dbReference type="GO" id="GO:0005886">
    <property type="term" value="C:plasma membrane"/>
    <property type="evidence" value="ECO:0007669"/>
    <property type="project" value="TreeGrafter"/>
</dbReference>
<dbReference type="InterPro" id="IPR003439">
    <property type="entry name" value="ABC_transporter-like_ATP-bd"/>
</dbReference>
<dbReference type="AlphaFoldDB" id="A0AAV8YH67"/>
<evidence type="ECO:0000256" key="1">
    <source>
        <dbReference type="ARBA" id="ARBA00004141"/>
    </source>
</evidence>
<dbReference type="SUPFAM" id="SSF52540">
    <property type="entry name" value="P-loop containing nucleoside triphosphate hydrolases"/>
    <property type="match status" value="1"/>
</dbReference>
<name>A0AAV8YH67_9CUCU</name>
<organism evidence="11 12">
    <name type="scientific">Aromia moschata</name>
    <dbReference type="NCBI Taxonomy" id="1265417"/>
    <lineage>
        <taxon>Eukaryota</taxon>
        <taxon>Metazoa</taxon>
        <taxon>Ecdysozoa</taxon>
        <taxon>Arthropoda</taxon>
        <taxon>Hexapoda</taxon>
        <taxon>Insecta</taxon>
        <taxon>Pterygota</taxon>
        <taxon>Neoptera</taxon>
        <taxon>Endopterygota</taxon>
        <taxon>Coleoptera</taxon>
        <taxon>Polyphaga</taxon>
        <taxon>Cucujiformia</taxon>
        <taxon>Chrysomeloidea</taxon>
        <taxon>Cerambycidae</taxon>
        <taxon>Cerambycinae</taxon>
        <taxon>Callichromatini</taxon>
        <taxon>Aromia</taxon>
    </lineage>
</organism>
<feature type="domain" description="ABC transporter family G" evidence="10">
    <location>
        <begin position="98"/>
        <end position="156"/>
    </location>
</feature>
<protein>
    <submittedName>
        <fullName evidence="11">Uncharacterized protein</fullName>
    </submittedName>
</protein>
<feature type="domain" description="ABC-2 type transporter transmembrane" evidence="9">
    <location>
        <begin position="214"/>
        <end position="421"/>
    </location>
</feature>
<dbReference type="GO" id="GO:0016887">
    <property type="term" value="F:ATP hydrolysis activity"/>
    <property type="evidence" value="ECO:0007669"/>
    <property type="project" value="InterPro"/>
</dbReference>
<dbReference type="PANTHER" id="PTHR48041">
    <property type="entry name" value="ABC TRANSPORTER G FAMILY MEMBER 28"/>
    <property type="match status" value="1"/>
</dbReference>
<dbReference type="InterPro" id="IPR013525">
    <property type="entry name" value="ABC2_TM"/>
</dbReference>
<evidence type="ECO:0000313" key="12">
    <source>
        <dbReference type="Proteomes" id="UP001162162"/>
    </source>
</evidence>
<evidence type="ECO:0000256" key="7">
    <source>
        <dbReference type="SAM" id="Phobius"/>
    </source>
</evidence>
<feature type="transmembrane region" description="Helical" evidence="7">
    <location>
        <begin position="261"/>
        <end position="280"/>
    </location>
</feature>
<evidence type="ECO:0000259" key="10">
    <source>
        <dbReference type="Pfam" id="PF19055"/>
    </source>
</evidence>
<proteinExistence type="inferred from homology"/>
<feature type="transmembrane region" description="Helical" evidence="7">
    <location>
        <begin position="401"/>
        <end position="419"/>
    </location>
</feature>
<feature type="transmembrane region" description="Helical" evidence="7">
    <location>
        <begin position="375"/>
        <end position="394"/>
    </location>
</feature>
<feature type="transmembrane region" description="Helical" evidence="7">
    <location>
        <begin position="458"/>
        <end position="480"/>
    </location>
</feature>
<accession>A0AAV8YH67</accession>
<dbReference type="Gene3D" id="3.40.50.300">
    <property type="entry name" value="P-loop containing nucleotide triphosphate hydrolases"/>
    <property type="match status" value="1"/>
</dbReference>
<comment type="subcellular location">
    <subcellularLocation>
        <location evidence="1">Membrane</location>
        <topology evidence="1">Multi-pass membrane protein</topology>
    </subcellularLocation>
</comment>
<dbReference type="GO" id="GO:0140359">
    <property type="term" value="F:ABC-type transporter activity"/>
    <property type="evidence" value="ECO:0007669"/>
    <property type="project" value="InterPro"/>
</dbReference>
<gene>
    <name evidence="11" type="ORF">NQ318_010523</name>
</gene>
<feature type="transmembrane region" description="Helical" evidence="7">
    <location>
        <begin position="230"/>
        <end position="249"/>
    </location>
</feature>
<feature type="domain" description="ABC transporter" evidence="8">
    <location>
        <begin position="21"/>
        <end position="69"/>
    </location>
</feature>
<evidence type="ECO:0000256" key="4">
    <source>
        <dbReference type="ARBA" id="ARBA00022692"/>
    </source>
</evidence>
<evidence type="ECO:0000256" key="6">
    <source>
        <dbReference type="ARBA" id="ARBA00023136"/>
    </source>
</evidence>
<reference evidence="11" key="1">
    <citation type="journal article" date="2023" name="Insect Mol. Biol.">
        <title>Genome sequencing provides insights into the evolution of gene families encoding plant cell wall-degrading enzymes in longhorned beetles.</title>
        <authorList>
            <person name="Shin N.R."/>
            <person name="Okamura Y."/>
            <person name="Kirsch R."/>
            <person name="Pauchet Y."/>
        </authorList>
    </citation>
    <scope>NUCLEOTIDE SEQUENCE</scope>
    <source>
        <strain evidence="11">AMC_N1</strain>
    </source>
</reference>
<dbReference type="PANTHER" id="PTHR48041:SF32">
    <property type="entry name" value="PROTEIN WHITE-LIKE PROTEIN"/>
    <property type="match status" value="1"/>
</dbReference>
<sequence>MNMSVDLKLRNISYKAKQLLIEDILDNMRLLTCKKTRCQNLSGGQRKRLSVALELVNNPPIMFLDEPTTGLDSSSSSQCVQLLKNLAKGGRNIICTIHQPSAFIYEIFDHVYVMAEGRCVYQGSSENTLPYLSSLGFNCPHYHNPADYFLEVVNGEYGNYTEILTNAAQNRQWRRAIPKIQITDQKAEIKNAETLVYNNDQYKIVYESPTEWTRFWILLSRCGVQLFRDWTISQLKIVLHVLVGVFLGLTFERAGDDASKVLNNLGLMFCSLVYLSYTSMMPAVLKFPSEVGVLRKERFNNWYKLKTYYAAFLVSDIPLQITFSLAYSLTSYFISSQLHELRRFLMVFVIQVLVALSASSLGLVLGTIVNPINGTFFGAIILAVMIVLSGFLIVFTHMSKVMYMFTYTCFLSFAIEGLMEATYGFNRPSMECSESVVYCQYTRPEALLKDMGMDKKNYWLDVGYLVTTFLVLRVLAFCTLRRKLSSA</sequence>
<comment type="caution">
    <text evidence="11">The sequence shown here is derived from an EMBL/GenBank/DDBJ whole genome shotgun (WGS) entry which is preliminary data.</text>
</comment>
<dbReference type="InterPro" id="IPR043926">
    <property type="entry name" value="ABCG_dom"/>
</dbReference>
<evidence type="ECO:0000259" key="8">
    <source>
        <dbReference type="Pfam" id="PF00005"/>
    </source>
</evidence>
<evidence type="ECO:0000256" key="5">
    <source>
        <dbReference type="ARBA" id="ARBA00022989"/>
    </source>
</evidence>
<keyword evidence="5 7" id="KW-1133">Transmembrane helix</keyword>
<keyword evidence="12" id="KW-1185">Reference proteome</keyword>
<comment type="similarity">
    <text evidence="2">Belongs to the ABC transporter superfamily. ABCG family. Eye pigment precursor importer (TC 3.A.1.204) subfamily.</text>
</comment>
<keyword evidence="6 7" id="KW-0472">Membrane</keyword>
<feature type="transmembrane region" description="Helical" evidence="7">
    <location>
        <begin position="344"/>
        <end position="369"/>
    </location>
</feature>
<dbReference type="GO" id="GO:0005524">
    <property type="term" value="F:ATP binding"/>
    <property type="evidence" value="ECO:0007669"/>
    <property type="project" value="InterPro"/>
</dbReference>
<dbReference type="Proteomes" id="UP001162162">
    <property type="component" value="Unassembled WGS sequence"/>
</dbReference>
<dbReference type="Pfam" id="PF19055">
    <property type="entry name" value="ABC2_membrane_7"/>
    <property type="match status" value="1"/>
</dbReference>
<evidence type="ECO:0000313" key="11">
    <source>
        <dbReference type="EMBL" id="KAJ8949889.1"/>
    </source>
</evidence>
<evidence type="ECO:0000256" key="2">
    <source>
        <dbReference type="ARBA" id="ARBA00005814"/>
    </source>
</evidence>
<keyword evidence="4 7" id="KW-0812">Transmembrane</keyword>
<dbReference type="Pfam" id="PF00005">
    <property type="entry name" value="ABC_tran"/>
    <property type="match status" value="1"/>
</dbReference>
<feature type="transmembrane region" description="Helical" evidence="7">
    <location>
        <begin position="308"/>
        <end position="332"/>
    </location>
</feature>
<dbReference type="InterPro" id="IPR050352">
    <property type="entry name" value="ABCG_transporters"/>
</dbReference>